<dbReference type="Proteomes" id="UP000466997">
    <property type="component" value="Chromosome"/>
</dbReference>
<dbReference type="AlphaFoldDB" id="A0A7I7JRN2"/>
<feature type="chain" id="PRO_5029617836" evidence="2">
    <location>
        <begin position="26"/>
        <end position="86"/>
    </location>
</feature>
<name>A0A7I7JRN2_9MYCO</name>
<evidence type="ECO:0000313" key="3">
    <source>
        <dbReference type="EMBL" id="BBX14555.1"/>
    </source>
</evidence>
<evidence type="ECO:0000313" key="4">
    <source>
        <dbReference type="Proteomes" id="UP000466997"/>
    </source>
</evidence>
<keyword evidence="4" id="KW-1185">Reference proteome</keyword>
<dbReference type="RefSeq" id="WP_193465391.1">
    <property type="nucleotide sequence ID" value="NZ_AP022562.1"/>
</dbReference>
<organism evidence="3 4">
    <name type="scientific">Mycobacterium novum</name>
    <dbReference type="NCBI Taxonomy" id="2492438"/>
    <lineage>
        <taxon>Bacteria</taxon>
        <taxon>Bacillati</taxon>
        <taxon>Actinomycetota</taxon>
        <taxon>Actinomycetes</taxon>
        <taxon>Mycobacteriales</taxon>
        <taxon>Mycobacteriaceae</taxon>
        <taxon>Mycobacterium</taxon>
    </lineage>
</organism>
<proteinExistence type="predicted"/>
<protein>
    <submittedName>
        <fullName evidence="3">Uncharacterized protein</fullName>
    </submittedName>
</protein>
<evidence type="ECO:0000256" key="2">
    <source>
        <dbReference type="SAM" id="SignalP"/>
    </source>
</evidence>
<evidence type="ECO:0000256" key="1">
    <source>
        <dbReference type="SAM" id="MobiDB-lite"/>
    </source>
</evidence>
<gene>
    <name evidence="3" type="ORF">MNVM_36360</name>
</gene>
<accession>A0A7I7JRN2</accession>
<sequence length="86" mass="8412">MTRLLTVVAAASVALCAAAPGAAGADPGPTPAPPGPGGGFASGWAQCGNRLVPADPRVDMSNPLGGLIYREMLRHACGNDGAAMTP</sequence>
<feature type="signal peptide" evidence="2">
    <location>
        <begin position="1"/>
        <end position="25"/>
    </location>
</feature>
<dbReference type="KEGG" id="mnm:MNVM_36360"/>
<dbReference type="EMBL" id="AP022562">
    <property type="protein sequence ID" value="BBX14555.1"/>
    <property type="molecule type" value="Genomic_DNA"/>
</dbReference>
<keyword evidence="2" id="KW-0732">Signal</keyword>
<feature type="region of interest" description="Disordered" evidence="1">
    <location>
        <begin position="21"/>
        <end position="41"/>
    </location>
</feature>
<reference evidence="3 4" key="1">
    <citation type="journal article" date="2019" name="Emerg. Microbes Infect.">
        <title>Comprehensive subspecies identification of 175 nontuberculous mycobacteria species based on 7547 genomic profiles.</title>
        <authorList>
            <person name="Matsumoto Y."/>
            <person name="Kinjo T."/>
            <person name="Motooka D."/>
            <person name="Nabeya D."/>
            <person name="Jung N."/>
            <person name="Uechi K."/>
            <person name="Horii T."/>
            <person name="Iida T."/>
            <person name="Fujita J."/>
            <person name="Nakamura S."/>
        </authorList>
    </citation>
    <scope>NUCLEOTIDE SEQUENCE [LARGE SCALE GENOMIC DNA]</scope>
    <source>
        <strain evidence="3 4">JCM 6391</strain>
    </source>
</reference>